<evidence type="ECO:0000256" key="2">
    <source>
        <dbReference type="ARBA" id="ARBA00022485"/>
    </source>
</evidence>
<evidence type="ECO:0000259" key="8">
    <source>
        <dbReference type="PROSITE" id="PS51449"/>
    </source>
</evidence>
<dbReference type="SUPFAM" id="SSF102114">
    <property type="entry name" value="Radical SAM enzymes"/>
    <property type="match status" value="1"/>
</dbReference>
<dbReference type="RefSeq" id="XP_005536469.1">
    <property type="nucleotide sequence ID" value="XM_005536412.1"/>
</dbReference>
<dbReference type="KEGG" id="cme:CYME_CMK038C"/>
<keyword evidence="3" id="KW-0949">S-adenosyl-L-methionine</keyword>
<dbReference type="Gramene" id="CMK038CT">
    <property type="protein sequence ID" value="CMK038CT"/>
    <property type="gene ID" value="CMK038C"/>
</dbReference>
<keyword evidence="2" id="KW-0004">4Fe-4S</keyword>
<dbReference type="NCBIfam" id="TIGR00089">
    <property type="entry name" value="MiaB/RimO family radical SAM methylthiotransferase"/>
    <property type="match status" value="1"/>
</dbReference>
<evidence type="ECO:0000313" key="11">
    <source>
        <dbReference type="Proteomes" id="UP000007014"/>
    </source>
</evidence>
<keyword evidence="5" id="KW-0408">Iron</keyword>
<dbReference type="InterPro" id="IPR058240">
    <property type="entry name" value="rSAM_sf"/>
</dbReference>
<dbReference type="Gene3D" id="3.80.30.20">
    <property type="entry name" value="tm_1862 like domain"/>
    <property type="match status" value="1"/>
</dbReference>
<evidence type="ECO:0000256" key="1">
    <source>
        <dbReference type="ARBA" id="ARBA00001966"/>
    </source>
</evidence>
<dbReference type="InterPro" id="IPR002792">
    <property type="entry name" value="TRAM_dom"/>
</dbReference>
<feature type="domain" description="MTTase N-terminal" evidence="8">
    <location>
        <begin position="114"/>
        <end position="243"/>
    </location>
</feature>
<dbReference type="InterPro" id="IPR013848">
    <property type="entry name" value="Methylthiotransferase_N"/>
</dbReference>
<protein>
    <submittedName>
        <fullName evidence="10">Probable 2-methylthioadenine synthetase</fullName>
    </submittedName>
</protein>
<dbReference type="CDD" id="cd01335">
    <property type="entry name" value="Radical_SAM"/>
    <property type="match status" value="1"/>
</dbReference>
<evidence type="ECO:0000256" key="3">
    <source>
        <dbReference type="ARBA" id="ARBA00022691"/>
    </source>
</evidence>
<dbReference type="SMART" id="SM00729">
    <property type="entry name" value="Elp3"/>
    <property type="match status" value="1"/>
</dbReference>
<reference evidence="10 11" key="2">
    <citation type="journal article" date="2007" name="BMC Biol.">
        <title>A 100%-complete sequence reveals unusually simple genomic features in the hot-spring red alga Cyanidioschyzon merolae.</title>
        <authorList>
            <person name="Nozaki H."/>
            <person name="Takano H."/>
            <person name="Misumi O."/>
            <person name="Terasawa K."/>
            <person name="Matsuzaki M."/>
            <person name="Maruyama S."/>
            <person name="Nishida K."/>
            <person name="Yagisawa F."/>
            <person name="Yoshida Y."/>
            <person name="Fujiwara T."/>
            <person name="Takio S."/>
            <person name="Tamura K."/>
            <person name="Chung S.J."/>
            <person name="Nakamura S."/>
            <person name="Kuroiwa H."/>
            <person name="Tanaka K."/>
            <person name="Sato N."/>
            <person name="Kuroiwa T."/>
        </authorList>
    </citation>
    <scope>NUCLEOTIDE SEQUENCE [LARGE SCALE GENOMIC DNA]</scope>
    <source>
        <strain evidence="10 11">10D</strain>
    </source>
</reference>
<dbReference type="HOGENOM" id="CLU_018697_2_1_1"/>
<keyword evidence="11" id="KW-1185">Reference proteome</keyword>
<sequence length="605" mass="67855">MQRFVQSQHVFGIWKPGLWCCLREHARWFAAAAGPPSQKRKLLADGPTLADFLVSTSGDHTGSSVLSKSGTPTRLLERQIDSRRKRPTVGASASVVEALRALDADLAETPPAPYKVFIETYGCAMNTSDSEIVASILAARPDWFQLLNGPSASPDEADVVLINSCAIRDKPEVRVLQRLSMLRAAERGRGQRAPRRILGLLGCMAERLKTRLLDEMPSKRLVDLVVGPDSYRDLPLLLQGLVRTTDLQRFAYHVQLSLEETYADIAPLRDHGLITAYVSIMRGCNNHCAFCVVPQTRGPERSREPASIWNEIESLGNEGFKEVVLLGQNVNSYCYQSDHPYPKVTKFADLLEGVCEIAERHSMRVRYTSPHPKDFPHEVLRLYTRYAPGTLCRQIHVPMQSGSSEVLRRMRRGYTREEYLALVARIRDTVGADVALSTDIISGFCGETEAEHAETISLMEQVRFDQAFMFAYSERERTIAARLYADDIPKEVKLRRLGEIISTQLKISAERARAMVGTEQRVLVEEVVHANERQRLDSEISGKQATPAWIARTESNRRVWIPFSEKHTVEGPGPMHKHRQPCIGDYVEVSITGVSGNRLIGEIVN</sequence>
<dbReference type="GeneID" id="16994394"/>
<dbReference type="GO" id="GO:0035597">
    <property type="term" value="F:tRNA-2-methylthio-N(6)-dimethylallyladenosine(37) synthase activity"/>
    <property type="evidence" value="ECO:0007669"/>
    <property type="project" value="TreeGrafter"/>
</dbReference>
<dbReference type="PROSITE" id="PS51449">
    <property type="entry name" value="MTTASE_N"/>
    <property type="match status" value="1"/>
</dbReference>
<dbReference type="InterPro" id="IPR038135">
    <property type="entry name" value="Methylthiotransferase_N_sf"/>
</dbReference>
<organism evidence="10 11">
    <name type="scientific">Cyanidioschyzon merolae (strain NIES-3377 / 10D)</name>
    <name type="common">Unicellular red alga</name>
    <dbReference type="NCBI Taxonomy" id="280699"/>
    <lineage>
        <taxon>Eukaryota</taxon>
        <taxon>Rhodophyta</taxon>
        <taxon>Bangiophyceae</taxon>
        <taxon>Cyanidiales</taxon>
        <taxon>Cyanidiaceae</taxon>
        <taxon>Cyanidioschyzon</taxon>
    </lineage>
</organism>
<gene>
    <name evidence="10" type="ORF">CYME_CMK038C</name>
</gene>
<dbReference type="InterPro" id="IPR007197">
    <property type="entry name" value="rSAM"/>
</dbReference>
<dbReference type="SFLD" id="SFLDG01082">
    <property type="entry name" value="B12-binding_domain_containing"/>
    <property type="match status" value="1"/>
</dbReference>
<dbReference type="SFLD" id="SFLDS00029">
    <property type="entry name" value="Radical_SAM"/>
    <property type="match status" value="1"/>
</dbReference>
<dbReference type="InterPro" id="IPR023404">
    <property type="entry name" value="rSAM_horseshoe"/>
</dbReference>
<dbReference type="STRING" id="280699.M1VHN4"/>
<proteinExistence type="predicted"/>
<dbReference type="GO" id="GO:0046872">
    <property type="term" value="F:metal ion binding"/>
    <property type="evidence" value="ECO:0007669"/>
    <property type="project" value="UniProtKB-KW"/>
</dbReference>
<dbReference type="PROSITE" id="PS50926">
    <property type="entry name" value="TRAM"/>
    <property type="match status" value="1"/>
</dbReference>
<name>M1VHN4_CYAM1</name>
<dbReference type="OMA" id="CEHFHIP"/>
<reference evidence="10 11" key="1">
    <citation type="journal article" date="2004" name="Nature">
        <title>Genome sequence of the ultrasmall unicellular red alga Cyanidioschyzon merolae 10D.</title>
        <authorList>
            <person name="Matsuzaki M."/>
            <person name="Misumi O."/>
            <person name="Shin-i T."/>
            <person name="Maruyama S."/>
            <person name="Takahara M."/>
            <person name="Miyagishima S."/>
            <person name="Mori T."/>
            <person name="Nishida K."/>
            <person name="Yagisawa F."/>
            <person name="Nishida K."/>
            <person name="Yoshida Y."/>
            <person name="Nishimura Y."/>
            <person name="Nakao S."/>
            <person name="Kobayashi T."/>
            <person name="Momoyama Y."/>
            <person name="Higashiyama T."/>
            <person name="Minoda A."/>
            <person name="Sano M."/>
            <person name="Nomoto H."/>
            <person name="Oishi K."/>
            <person name="Hayashi H."/>
            <person name="Ohta F."/>
            <person name="Nishizaka S."/>
            <person name="Haga S."/>
            <person name="Miura S."/>
            <person name="Morishita T."/>
            <person name="Kabeya Y."/>
            <person name="Terasawa K."/>
            <person name="Suzuki Y."/>
            <person name="Ishii Y."/>
            <person name="Asakawa S."/>
            <person name="Takano H."/>
            <person name="Ohta N."/>
            <person name="Kuroiwa H."/>
            <person name="Tanaka K."/>
            <person name="Shimizu N."/>
            <person name="Sugano S."/>
            <person name="Sato N."/>
            <person name="Nozaki H."/>
            <person name="Ogasawara N."/>
            <person name="Kohara Y."/>
            <person name="Kuroiwa T."/>
        </authorList>
    </citation>
    <scope>NUCLEOTIDE SEQUENCE [LARGE SCALE GENOMIC DNA]</scope>
    <source>
        <strain evidence="10 11">10D</strain>
    </source>
</reference>
<dbReference type="EMBL" id="AP006493">
    <property type="protein sequence ID" value="BAM80433.1"/>
    <property type="molecule type" value="Genomic_DNA"/>
</dbReference>
<keyword evidence="6" id="KW-0411">Iron-sulfur</keyword>
<evidence type="ECO:0000256" key="6">
    <source>
        <dbReference type="ARBA" id="ARBA00023014"/>
    </source>
</evidence>
<feature type="domain" description="Radical SAM core" evidence="9">
    <location>
        <begin position="270"/>
        <end position="510"/>
    </location>
</feature>
<dbReference type="Pfam" id="PF04055">
    <property type="entry name" value="Radical_SAM"/>
    <property type="match status" value="1"/>
</dbReference>
<dbReference type="NCBIfam" id="TIGR01574">
    <property type="entry name" value="miaB-methiolase"/>
    <property type="match status" value="1"/>
</dbReference>
<dbReference type="PANTHER" id="PTHR43020:SF2">
    <property type="entry name" value="MITOCHONDRIAL TRNA METHYLTHIOTRANSFERASE CDK5RAP1"/>
    <property type="match status" value="1"/>
</dbReference>
<dbReference type="InterPro" id="IPR006638">
    <property type="entry name" value="Elp3/MiaA/NifB-like_rSAM"/>
</dbReference>
<evidence type="ECO:0000313" key="10">
    <source>
        <dbReference type="EMBL" id="BAM80433.1"/>
    </source>
</evidence>
<dbReference type="Gene3D" id="3.40.50.12160">
    <property type="entry name" value="Methylthiotransferase, N-terminal domain"/>
    <property type="match status" value="1"/>
</dbReference>
<evidence type="ECO:0000259" key="7">
    <source>
        <dbReference type="PROSITE" id="PS50926"/>
    </source>
</evidence>
<dbReference type="eggNOG" id="KOG2492">
    <property type="taxonomic scope" value="Eukaryota"/>
</dbReference>
<comment type="cofactor">
    <cofactor evidence="1">
        <name>[4Fe-4S] cluster</name>
        <dbReference type="ChEBI" id="CHEBI:49883"/>
    </cofactor>
</comment>
<dbReference type="PROSITE" id="PS01278">
    <property type="entry name" value="MTTASE_RADICAL"/>
    <property type="match status" value="1"/>
</dbReference>
<dbReference type="Proteomes" id="UP000007014">
    <property type="component" value="Chromosome 11"/>
</dbReference>
<evidence type="ECO:0000256" key="4">
    <source>
        <dbReference type="ARBA" id="ARBA00022723"/>
    </source>
</evidence>
<feature type="domain" description="TRAM" evidence="7">
    <location>
        <begin position="513"/>
        <end position="605"/>
    </location>
</feature>
<evidence type="ECO:0000259" key="9">
    <source>
        <dbReference type="PROSITE" id="PS51918"/>
    </source>
</evidence>
<dbReference type="AlphaFoldDB" id="M1VHN4"/>
<keyword evidence="4" id="KW-0479">Metal-binding</keyword>
<dbReference type="SFLD" id="SFLDG01061">
    <property type="entry name" value="methylthiotransferase"/>
    <property type="match status" value="1"/>
</dbReference>
<dbReference type="PROSITE" id="PS51918">
    <property type="entry name" value="RADICAL_SAM"/>
    <property type="match status" value="1"/>
</dbReference>
<dbReference type="GO" id="GO:0051539">
    <property type="term" value="F:4 iron, 4 sulfur cluster binding"/>
    <property type="evidence" value="ECO:0007669"/>
    <property type="project" value="UniProtKB-KW"/>
</dbReference>
<dbReference type="FunFam" id="3.80.30.20:FF:000001">
    <property type="entry name" value="tRNA-2-methylthio-N(6)-dimethylallyladenosine synthase 2"/>
    <property type="match status" value="1"/>
</dbReference>
<evidence type="ECO:0000256" key="5">
    <source>
        <dbReference type="ARBA" id="ARBA00023004"/>
    </source>
</evidence>
<dbReference type="PANTHER" id="PTHR43020">
    <property type="entry name" value="CDK5 REGULATORY SUBUNIT-ASSOCIATED PROTEIN 1"/>
    <property type="match status" value="1"/>
</dbReference>
<accession>M1VHN4</accession>
<dbReference type="Pfam" id="PF00919">
    <property type="entry name" value="UPF0004"/>
    <property type="match status" value="1"/>
</dbReference>
<dbReference type="InterPro" id="IPR005839">
    <property type="entry name" value="Methylthiotransferase"/>
</dbReference>
<dbReference type="FunFam" id="3.40.50.12160:FF:000003">
    <property type="entry name" value="CDK5 regulatory subunit-associated protein 1"/>
    <property type="match status" value="1"/>
</dbReference>
<dbReference type="OrthoDB" id="190098at2759"/>
<dbReference type="InterPro" id="IPR020612">
    <property type="entry name" value="Methylthiotransferase_CS"/>
</dbReference>
<dbReference type="GO" id="GO:0005829">
    <property type="term" value="C:cytosol"/>
    <property type="evidence" value="ECO:0007669"/>
    <property type="project" value="TreeGrafter"/>
</dbReference>